<keyword evidence="6" id="KW-0238">DNA-binding</keyword>
<evidence type="ECO:0000259" key="13">
    <source>
        <dbReference type="PROSITE" id="PS51198"/>
    </source>
</evidence>
<evidence type="ECO:0000256" key="4">
    <source>
        <dbReference type="ARBA" id="ARBA00022806"/>
    </source>
</evidence>
<dbReference type="Gene3D" id="1.10.10.160">
    <property type="match status" value="1"/>
</dbReference>
<proteinExistence type="inferred from homology"/>
<accession>A0A516SJZ4</accession>
<comment type="catalytic activity">
    <reaction evidence="11">
        <text>ATP + H2O = ADP + phosphate + H(+)</text>
        <dbReference type="Rhea" id="RHEA:13065"/>
        <dbReference type="ChEBI" id="CHEBI:15377"/>
        <dbReference type="ChEBI" id="CHEBI:15378"/>
        <dbReference type="ChEBI" id="CHEBI:30616"/>
        <dbReference type="ChEBI" id="CHEBI:43474"/>
        <dbReference type="ChEBI" id="CHEBI:456216"/>
        <dbReference type="EC" id="5.6.2.4"/>
    </reaction>
</comment>
<name>A0A516SJZ4_9NEIS</name>
<dbReference type="EMBL" id="CP041730">
    <property type="protein sequence ID" value="QDQ28476.1"/>
    <property type="molecule type" value="Genomic_DNA"/>
</dbReference>
<dbReference type="GO" id="GO:0005524">
    <property type="term" value="F:ATP binding"/>
    <property type="evidence" value="ECO:0007669"/>
    <property type="project" value="UniProtKB-UniRule"/>
</dbReference>
<gene>
    <name evidence="14" type="ORF">FNU76_20115</name>
</gene>
<evidence type="ECO:0000256" key="11">
    <source>
        <dbReference type="ARBA" id="ARBA00048988"/>
    </source>
</evidence>
<evidence type="ECO:0000256" key="5">
    <source>
        <dbReference type="ARBA" id="ARBA00022840"/>
    </source>
</evidence>
<dbReference type="InterPro" id="IPR027417">
    <property type="entry name" value="P-loop_NTPase"/>
</dbReference>
<dbReference type="SUPFAM" id="SSF52540">
    <property type="entry name" value="P-loop containing nucleoside triphosphate hydrolases"/>
    <property type="match status" value="1"/>
</dbReference>
<organism evidence="14 15">
    <name type="scientific">Chitinimonas arctica</name>
    <dbReference type="NCBI Taxonomy" id="2594795"/>
    <lineage>
        <taxon>Bacteria</taxon>
        <taxon>Pseudomonadati</taxon>
        <taxon>Pseudomonadota</taxon>
        <taxon>Betaproteobacteria</taxon>
        <taxon>Neisseriales</taxon>
        <taxon>Chitinibacteraceae</taxon>
        <taxon>Chitinimonas</taxon>
    </lineage>
</organism>
<dbReference type="PANTHER" id="PTHR11070">
    <property type="entry name" value="UVRD / RECB / PCRA DNA HELICASE FAMILY MEMBER"/>
    <property type="match status" value="1"/>
</dbReference>
<comment type="similarity">
    <text evidence="1">Belongs to the helicase family. UvrD subfamily.</text>
</comment>
<dbReference type="InterPro" id="IPR014016">
    <property type="entry name" value="UvrD-like_ATP-bd"/>
</dbReference>
<evidence type="ECO:0000256" key="3">
    <source>
        <dbReference type="ARBA" id="ARBA00022801"/>
    </source>
</evidence>
<keyword evidence="2 12" id="KW-0547">Nucleotide-binding</keyword>
<keyword evidence="5 12" id="KW-0067">ATP-binding</keyword>
<dbReference type="Pfam" id="PF13361">
    <property type="entry name" value="UvrD_C"/>
    <property type="match status" value="1"/>
</dbReference>
<dbReference type="Proteomes" id="UP000317550">
    <property type="component" value="Chromosome"/>
</dbReference>
<keyword evidence="7" id="KW-0413">Isomerase</keyword>
<evidence type="ECO:0000313" key="15">
    <source>
        <dbReference type="Proteomes" id="UP000317550"/>
    </source>
</evidence>
<feature type="binding site" evidence="12">
    <location>
        <begin position="33"/>
        <end position="40"/>
    </location>
    <ligand>
        <name>ATP</name>
        <dbReference type="ChEBI" id="CHEBI:30616"/>
    </ligand>
</feature>
<dbReference type="GO" id="GO:0000725">
    <property type="term" value="P:recombinational repair"/>
    <property type="evidence" value="ECO:0007669"/>
    <property type="project" value="TreeGrafter"/>
</dbReference>
<feature type="domain" description="UvrD-like helicase ATP-binding" evidence="13">
    <location>
        <begin position="12"/>
        <end position="316"/>
    </location>
</feature>
<dbReference type="EC" id="5.6.2.4" evidence="9"/>
<dbReference type="InterPro" id="IPR014017">
    <property type="entry name" value="DNA_helicase_UvrD-like_C"/>
</dbReference>
<reference evidence="15" key="1">
    <citation type="submission" date="2019-07" db="EMBL/GenBank/DDBJ databases">
        <title>Chitinimonas sp. nov., isolated from Ny-Alesund, arctica soil.</title>
        <authorList>
            <person name="Xu Q."/>
            <person name="Peng F."/>
        </authorList>
    </citation>
    <scope>NUCLEOTIDE SEQUENCE [LARGE SCALE GENOMIC DNA]</scope>
    <source>
        <strain evidence="15">R3-44</strain>
    </source>
</reference>
<sequence length="677" mass="74139">MRDIMSFLLDPAALSSEQAAIVGDMAQSQRVYATAGSGKTTLLAHAALARRMAGVPVEQIKLLTFTRTATEHLRQYLAAMASQHRIDLPEPRTILSYAGQLLQRLTRAGYGLAGSRALGINDPQLREALSGAIHQGALALRDHDDEFDIPQDNPANLATLHALFTRIKGERRFDLRTLLDSDDAIELDVLAEQARQPVAVMAFLVAFERIRERKSFMTFADVLTQPLDLLAQFSDAYQVVKEAEWVLLDEANDLNSAQLQVALAGRLRSAKVIAVGDENQCVLTSLGAHPEVMAREFPARVPGAVDVTLAGARRFGGGLAKRIQRTVRQQSAAASQCHSVAAHVTKVQAVSCDIPSRTVALLAEHLAADATGTAAVLSRERHLLVDIEVALVESKIAYELDLGQPFFFDPTVTALLGLLAAGGNRLAKLGKVVVAPAFRADMIVELAGLLFPEYPIEERERARADLLAITDGSGSFLRYAVEQAHRLSGQLATRDQRLARFNTHWDYLVAIEADAPAAEVLAELGQRFALREQLHGQILDPIERRAVLGMFERLQTLASRRALSVNALLVEINRLRTAYRAIGRPGVKGWAPRVSLSTFLKAKGREFDLVILTHLDADISPQPFPRQDTLNDPGEHAIAERRLFYVAATRARHVLRLLSSEKGQVSPFVLEMLDKAA</sequence>
<dbReference type="InterPro" id="IPR013986">
    <property type="entry name" value="DExx_box_DNA_helicase_dom_sf"/>
</dbReference>
<dbReference type="GO" id="GO:0003677">
    <property type="term" value="F:DNA binding"/>
    <property type="evidence" value="ECO:0007669"/>
    <property type="project" value="UniProtKB-KW"/>
</dbReference>
<dbReference type="Pfam" id="PF00580">
    <property type="entry name" value="UvrD-helicase"/>
    <property type="match status" value="1"/>
</dbReference>
<comment type="catalytic activity">
    <reaction evidence="8">
        <text>Couples ATP hydrolysis with the unwinding of duplex DNA by translocating in the 3'-5' direction.</text>
        <dbReference type="EC" id="5.6.2.4"/>
    </reaction>
</comment>
<evidence type="ECO:0000256" key="1">
    <source>
        <dbReference type="ARBA" id="ARBA00009922"/>
    </source>
</evidence>
<dbReference type="PROSITE" id="PS51198">
    <property type="entry name" value="UVRD_HELICASE_ATP_BIND"/>
    <property type="match status" value="1"/>
</dbReference>
<keyword evidence="15" id="KW-1185">Reference proteome</keyword>
<dbReference type="GO" id="GO:0016887">
    <property type="term" value="F:ATP hydrolysis activity"/>
    <property type="evidence" value="ECO:0007669"/>
    <property type="project" value="RHEA"/>
</dbReference>
<evidence type="ECO:0000256" key="12">
    <source>
        <dbReference type="PROSITE-ProRule" id="PRU00560"/>
    </source>
</evidence>
<dbReference type="KEGG" id="cari:FNU76_20115"/>
<evidence type="ECO:0000256" key="8">
    <source>
        <dbReference type="ARBA" id="ARBA00034617"/>
    </source>
</evidence>
<keyword evidence="3 12" id="KW-0378">Hydrolase</keyword>
<evidence type="ECO:0000313" key="14">
    <source>
        <dbReference type="EMBL" id="QDQ28476.1"/>
    </source>
</evidence>
<dbReference type="AlphaFoldDB" id="A0A516SJZ4"/>
<dbReference type="InterPro" id="IPR000212">
    <property type="entry name" value="DNA_helicase_UvrD/REP"/>
</dbReference>
<protein>
    <recommendedName>
        <fullName evidence="9">DNA 3'-5' helicase</fullName>
        <ecNumber evidence="9">5.6.2.4</ecNumber>
    </recommendedName>
    <alternativeName>
        <fullName evidence="10">DNA 3'-5' helicase II</fullName>
    </alternativeName>
</protein>
<dbReference type="Gene3D" id="1.10.486.10">
    <property type="entry name" value="PCRA, domain 4"/>
    <property type="match status" value="1"/>
</dbReference>
<evidence type="ECO:0000256" key="10">
    <source>
        <dbReference type="ARBA" id="ARBA00034923"/>
    </source>
</evidence>
<dbReference type="GO" id="GO:0043138">
    <property type="term" value="F:3'-5' DNA helicase activity"/>
    <property type="evidence" value="ECO:0007669"/>
    <property type="project" value="UniProtKB-EC"/>
</dbReference>
<evidence type="ECO:0000256" key="6">
    <source>
        <dbReference type="ARBA" id="ARBA00023125"/>
    </source>
</evidence>
<evidence type="ECO:0000256" key="7">
    <source>
        <dbReference type="ARBA" id="ARBA00023235"/>
    </source>
</evidence>
<dbReference type="PANTHER" id="PTHR11070:SF2">
    <property type="entry name" value="ATP-DEPENDENT DNA HELICASE SRS2"/>
    <property type="match status" value="1"/>
</dbReference>
<evidence type="ECO:0000256" key="9">
    <source>
        <dbReference type="ARBA" id="ARBA00034808"/>
    </source>
</evidence>
<dbReference type="Gene3D" id="3.40.50.300">
    <property type="entry name" value="P-loop containing nucleotide triphosphate hydrolases"/>
    <property type="match status" value="2"/>
</dbReference>
<dbReference type="OrthoDB" id="9810135at2"/>
<evidence type="ECO:0000256" key="2">
    <source>
        <dbReference type="ARBA" id="ARBA00022741"/>
    </source>
</evidence>
<keyword evidence="4 12" id="KW-0347">Helicase</keyword>